<name>A0ABQ8EU63_9FUNG</name>
<dbReference type="EMBL" id="JAFCIX010000571">
    <property type="protein sequence ID" value="KAH6586701.1"/>
    <property type="molecule type" value="Genomic_DNA"/>
</dbReference>
<dbReference type="Proteomes" id="UP001648503">
    <property type="component" value="Unassembled WGS sequence"/>
</dbReference>
<evidence type="ECO:0000256" key="1">
    <source>
        <dbReference type="SAM" id="MobiDB-lite"/>
    </source>
</evidence>
<comment type="caution">
    <text evidence="2">The sequence shown here is derived from an EMBL/GenBank/DDBJ whole genome shotgun (WGS) entry which is preliminary data.</text>
</comment>
<organism evidence="2 3">
    <name type="scientific">Batrachochytrium salamandrivorans</name>
    <dbReference type="NCBI Taxonomy" id="1357716"/>
    <lineage>
        <taxon>Eukaryota</taxon>
        <taxon>Fungi</taxon>
        <taxon>Fungi incertae sedis</taxon>
        <taxon>Chytridiomycota</taxon>
        <taxon>Chytridiomycota incertae sedis</taxon>
        <taxon>Chytridiomycetes</taxon>
        <taxon>Rhizophydiales</taxon>
        <taxon>Rhizophydiales incertae sedis</taxon>
        <taxon>Batrachochytrium</taxon>
    </lineage>
</organism>
<evidence type="ECO:0000313" key="2">
    <source>
        <dbReference type="EMBL" id="KAH6586701.1"/>
    </source>
</evidence>
<feature type="region of interest" description="Disordered" evidence="1">
    <location>
        <begin position="145"/>
        <end position="175"/>
    </location>
</feature>
<protein>
    <submittedName>
        <fullName evidence="2">Uncharacterized protein</fullName>
    </submittedName>
</protein>
<accession>A0ABQ8EU63</accession>
<proteinExistence type="predicted"/>
<sequence length="197" mass="21045">MPTALLQLCDIALDDGPLLPVWPLKGANTEHSSTSVPLISNTLPALAPSAAMVISAPAATTKRGSTAARSKKAASINRRGSLAAPIFNSVIGPEKEDAILLKRKRARKDGGVPTQRKRTCKVATQPVVEELVILEERLEVKEEENKDIGSTSAVRRPYRTSKKPANTLATAGDTMPTEDGLKAMAYIVSSLRIVRPV</sequence>
<reference evidence="2 3" key="1">
    <citation type="submission" date="2021-02" db="EMBL/GenBank/DDBJ databases">
        <title>Variation within the Batrachochytrium salamandrivorans European outbreak.</title>
        <authorList>
            <person name="Kelly M."/>
            <person name="Pasmans F."/>
            <person name="Shea T.P."/>
            <person name="Munoz J.F."/>
            <person name="Carranza S."/>
            <person name="Cuomo C.A."/>
            <person name="Martel A."/>
        </authorList>
    </citation>
    <scope>NUCLEOTIDE SEQUENCE [LARGE SCALE GENOMIC DNA]</scope>
    <source>
        <strain evidence="2 3">AMFP18/2</strain>
    </source>
</reference>
<evidence type="ECO:0000313" key="3">
    <source>
        <dbReference type="Proteomes" id="UP001648503"/>
    </source>
</evidence>
<gene>
    <name evidence="2" type="ORF">BASA50_000298</name>
</gene>
<keyword evidence="3" id="KW-1185">Reference proteome</keyword>